<proteinExistence type="predicted"/>
<feature type="transmembrane region" description="Helical" evidence="1">
    <location>
        <begin position="101"/>
        <end position="125"/>
    </location>
</feature>
<organism evidence="3 4">
    <name type="scientific">Mucisphaera calidilacus</name>
    <dbReference type="NCBI Taxonomy" id="2527982"/>
    <lineage>
        <taxon>Bacteria</taxon>
        <taxon>Pseudomonadati</taxon>
        <taxon>Planctomycetota</taxon>
        <taxon>Phycisphaerae</taxon>
        <taxon>Phycisphaerales</taxon>
        <taxon>Phycisphaeraceae</taxon>
        <taxon>Mucisphaera</taxon>
    </lineage>
</organism>
<accession>A0A518BV88</accession>
<keyword evidence="4" id="KW-1185">Reference proteome</keyword>
<sequence length="127" mass="14207">MLLEPEQPETGGDVARKADKVRGLEVRFPDEYAWFVLVSSMDLMFTWLILNLGGSEANPLANWVYLRLGFNGLVILKFAVVILVVLICELLARLREPTARLLARAAVVISAFPSVWALSLLFRFVMG</sequence>
<keyword evidence="1" id="KW-1133">Transmembrane helix</keyword>
<dbReference type="KEGG" id="mcad:Pan265_07120"/>
<keyword evidence="1" id="KW-0472">Membrane</keyword>
<dbReference type="Pfam" id="PF18902">
    <property type="entry name" value="DUF5658"/>
    <property type="match status" value="1"/>
</dbReference>
<gene>
    <name evidence="3" type="ORF">Pan265_07120</name>
</gene>
<reference evidence="3 4" key="1">
    <citation type="submission" date="2019-02" db="EMBL/GenBank/DDBJ databases">
        <title>Deep-cultivation of Planctomycetes and their phenomic and genomic characterization uncovers novel biology.</title>
        <authorList>
            <person name="Wiegand S."/>
            <person name="Jogler M."/>
            <person name="Boedeker C."/>
            <person name="Pinto D."/>
            <person name="Vollmers J."/>
            <person name="Rivas-Marin E."/>
            <person name="Kohn T."/>
            <person name="Peeters S.H."/>
            <person name="Heuer A."/>
            <person name="Rast P."/>
            <person name="Oberbeckmann S."/>
            <person name="Bunk B."/>
            <person name="Jeske O."/>
            <person name="Meyerdierks A."/>
            <person name="Storesund J.E."/>
            <person name="Kallscheuer N."/>
            <person name="Luecker S."/>
            <person name="Lage O.M."/>
            <person name="Pohl T."/>
            <person name="Merkel B.J."/>
            <person name="Hornburger P."/>
            <person name="Mueller R.-W."/>
            <person name="Bruemmer F."/>
            <person name="Labrenz M."/>
            <person name="Spormann A.M."/>
            <person name="Op den Camp H."/>
            <person name="Overmann J."/>
            <person name="Amann R."/>
            <person name="Jetten M.S.M."/>
            <person name="Mascher T."/>
            <person name="Medema M.H."/>
            <person name="Devos D.P."/>
            <person name="Kaster A.-K."/>
            <person name="Ovreas L."/>
            <person name="Rohde M."/>
            <person name="Galperin M.Y."/>
            <person name="Jogler C."/>
        </authorList>
    </citation>
    <scope>NUCLEOTIDE SEQUENCE [LARGE SCALE GENOMIC DNA]</scope>
    <source>
        <strain evidence="3 4">Pan265</strain>
    </source>
</reference>
<dbReference type="InterPro" id="IPR043717">
    <property type="entry name" value="DUF5658"/>
</dbReference>
<dbReference type="EMBL" id="CP036280">
    <property type="protein sequence ID" value="QDU70871.1"/>
    <property type="molecule type" value="Genomic_DNA"/>
</dbReference>
<name>A0A518BV88_9BACT</name>
<dbReference type="Proteomes" id="UP000320386">
    <property type="component" value="Chromosome"/>
</dbReference>
<evidence type="ECO:0000256" key="1">
    <source>
        <dbReference type="SAM" id="Phobius"/>
    </source>
</evidence>
<protein>
    <recommendedName>
        <fullName evidence="2">DUF5658 domain-containing protein</fullName>
    </recommendedName>
</protein>
<evidence type="ECO:0000259" key="2">
    <source>
        <dbReference type="Pfam" id="PF18902"/>
    </source>
</evidence>
<dbReference type="OrthoDB" id="215401at2"/>
<evidence type="ECO:0000313" key="3">
    <source>
        <dbReference type="EMBL" id="QDU70871.1"/>
    </source>
</evidence>
<feature type="domain" description="DUF5658" evidence="2">
    <location>
        <begin position="35"/>
        <end position="111"/>
    </location>
</feature>
<keyword evidence="1" id="KW-0812">Transmembrane</keyword>
<feature type="transmembrane region" description="Helical" evidence="1">
    <location>
        <begin position="70"/>
        <end position="92"/>
    </location>
</feature>
<dbReference type="AlphaFoldDB" id="A0A518BV88"/>
<dbReference type="RefSeq" id="WP_145445010.1">
    <property type="nucleotide sequence ID" value="NZ_CP036280.1"/>
</dbReference>
<feature type="transmembrane region" description="Helical" evidence="1">
    <location>
        <begin position="32"/>
        <end position="50"/>
    </location>
</feature>
<evidence type="ECO:0000313" key="4">
    <source>
        <dbReference type="Proteomes" id="UP000320386"/>
    </source>
</evidence>